<evidence type="ECO:0000313" key="2">
    <source>
        <dbReference type="EMBL" id="MBA2870655.1"/>
    </source>
</evidence>
<dbReference type="EMBL" id="JACDUU010000002">
    <property type="protein sequence ID" value="MBA2870655.1"/>
    <property type="molecule type" value="Genomic_DNA"/>
</dbReference>
<dbReference type="AlphaFoldDB" id="A0A7W0BUN3"/>
<dbReference type="Pfam" id="PF17259">
    <property type="entry name" value="DUF5325"/>
    <property type="match status" value="1"/>
</dbReference>
<organism evidence="2 3">
    <name type="scientific">[Anoxybacillus] calidus</name>
    <dbReference type="NCBI Taxonomy" id="575178"/>
    <lineage>
        <taxon>Bacteria</taxon>
        <taxon>Bacillati</taxon>
        <taxon>Bacillota</taxon>
        <taxon>Bacilli</taxon>
        <taxon>Bacillales</taxon>
        <taxon>Anoxybacillaceae</taxon>
        <taxon>Paranoxybacillus</taxon>
    </lineage>
</organism>
<accession>A0A7W0BUN3</accession>
<comment type="caution">
    <text evidence="2">The sequence shown here is derived from an EMBL/GenBank/DDBJ whole genome shotgun (WGS) entry which is preliminary data.</text>
</comment>
<evidence type="ECO:0000256" key="1">
    <source>
        <dbReference type="SAM" id="Phobius"/>
    </source>
</evidence>
<sequence length="61" mass="6703">MNSFQPVFLFFAVLATACIMGIGIFIAERSPLGIIFSTIGLLVTMGTGFMTKKRMREKGEI</sequence>
<dbReference type="InterPro" id="IPR035211">
    <property type="entry name" value="DUF5325"/>
</dbReference>
<reference evidence="2 3" key="1">
    <citation type="submission" date="2020-07" db="EMBL/GenBank/DDBJ databases">
        <title>Genomic Encyclopedia of Type Strains, Phase IV (KMG-IV): sequencing the most valuable type-strain genomes for metagenomic binning, comparative biology and taxonomic classification.</title>
        <authorList>
            <person name="Goeker M."/>
        </authorList>
    </citation>
    <scope>NUCLEOTIDE SEQUENCE [LARGE SCALE GENOMIC DNA]</scope>
    <source>
        <strain evidence="2 3">DSM 25220</strain>
    </source>
</reference>
<keyword evidence="1" id="KW-0472">Membrane</keyword>
<dbReference type="RefSeq" id="WP_181536563.1">
    <property type="nucleotide sequence ID" value="NZ_JACDUU010000002.1"/>
</dbReference>
<evidence type="ECO:0000313" key="3">
    <source>
        <dbReference type="Proteomes" id="UP000580891"/>
    </source>
</evidence>
<gene>
    <name evidence="2" type="ORF">HNQ85_000925</name>
</gene>
<protein>
    <submittedName>
        <fullName evidence="2">Arginine exporter protein ArgO</fullName>
    </submittedName>
</protein>
<keyword evidence="1" id="KW-0812">Transmembrane</keyword>
<feature type="transmembrane region" description="Helical" evidence="1">
    <location>
        <begin position="7"/>
        <end position="26"/>
    </location>
</feature>
<dbReference type="Proteomes" id="UP000580891">
    <property type="component" value="Unassembled WGS sequence"/>
</dbReference>
<keyword evidence="1" id="KW-1133">Transmembrane helix</keyword>
<proteinExistence type="predicted"/>
<feature type="transmembrane region" description="Helical" evidence="1">
    <location>
        <begin position="32"/>
        <end position="51"/>
    </location>
</feature>
<keyword evidence="3" id="KW-1185">Reference proteome</keyword>
<name>A0A7W0BUN3_9BACL</name>